<organism evidence="1 2">
    <name type="scientific">Amphritea atlantica</name>
    <dbReference type="NCBI Taxonomy" id="355243"/>
    <lineage>
        <taxon>Bacteria</taxon>
        <taxon>Pseudomonadati</taxon>
        <taxon>Pseudomonadota</taxon>
        <taxon>Gammaproteobacteria</taxon>
        <taxon>Oceanospirillales</taxon>
        <taxon>Oceanospirillaceae</taxon>
        <taxon>Amphritea</taxon>
    </lineage>
</organism>
<evidence type="ECO:0008006" key="3">
    <source>
        <dbReference type="Google" id="ProtNLM"/>
    </source>
</evidence>
<proteinExistence type="predicted"/>
<dbReference type="OrthoDB" id="9130315at2"/>
<sequence length="211" mass="23731">MSMDWYEAEQEQAYSEFIDSLAAELYDEHKEQAIAEFVSERLASYYKTHAHMAEDAITFLKKSQSLQDSEPTASLIFSSTVTEVLLKSVLLKPIVYGLVHTESLAELISTVLVKQAGIDRFKELVFGILEHHIHFESGISNYCREGADVPLWKEREGIQVLRNKVLHQAKTCNKYDAERSLGVAMAFINLTNLLLSSIGLKFSKGGLLVSE</sequence>
<reference evidence="2" key="1">
    <citation type="submission" date="2016-10" db="EMBL/GenBank/DDBJ databases">
        <authorList>
            <person name="Varghese N."/>
            <person name="Submissions S."/>
        </authorList>
    </citation>
    <scope>NUCLEOTIDE SEQUENCE [LARGE SCALE GENOMIC DNA]</scope>
    <source>
        <strain evidence="2">DSM 18887</strain>
    </source>
</reference>
<dbReference type="RefSeq" id="WP_091355722.1">
    <property type="nucleotide sequence ID" value="NZ_AP025284.1"/>
</dbReference>
<protein>
    <recommendedName>
        <fullName evidence="3">RiboL-PSP-HEPN domain-containing protein</fullName>
    </recommendedName>
</protein>
<gene>
    <name evidence="1" type="ORF">SAMN03080615_01358</name>
</gene>
<evidence type="ECO:0000313" key="2">
    <source>
        <dbReference type="Proteomes" id="UP000198749"/>
    </source>
</evidence>
<keyword evidence="2" id="KW-1185">Reference proteome</keyword>
<dbReference type="AlphaFoldDB" id="A0A1H9FNS2"/>
<dbReference type="EMBL" id="FOGB01000003">
    <property type="protein sequence ID" value="SEQ39546.1"/>
    <property type="molecule type" value="Genomic_DNA"/>
</dbReference>
<evidence type="ECO:0000313" key="1">
    <source>
        <dbReference type="EMBL" id="SEQ39546.1"/>
    </source>
</evidence>
<name>A0A1H9FNS2_9GAMM</name>
<dbReference type="Proteomes" id="UP000198749">
    <property type="component" value="Unassembled WGS sequence"/>
</dbReference>
<accession>A0A1H9FNS2</accession>